<proteinExistence type="predicted"/>
<name>A0ACA9MT61_9GLOM</name>
<reference evidence="1" key="1">
    <citation type="submission" date="2021-06" db="EMBL/GenBank/DDBJ databases">
        <authorList>
            <person name="Kallberg Y."/>
            <person name="Tangrot J."/>
            <person name="Rosling A."/>
        </authorList>
    </citation>
    <scope>NUCLEOTIDE SEQUENCE</scope>
    <source>
        <strain evidence="1">28 12/20/2015</strain>
    </source>
</reference>
<gene>
    <name evidence="1" type="ORF">SPELUC_LOCUS7301</name>
</gene>
<evidence type="ECO:0000313" key="1">
    <source>
        <dbReference type="EMBL" id="CAG8605637.1"/>
    </source>
</evidence>
<keyword evidence="2" id="KW-1185">Reference proteome</keyword>
<accession>A0ACA9MT61</accession>
<dbReference type="EMBL" id="CAJVPW010009463">
    <property type="protein sequence ID" value="CAG8605637.1"/>
    <property type="molecule type" value="Genomic_DNA"/>
</dbReference>
<comment type="caution">
    <text evidence="1">The sequence shown here is derived from an EMBL/GenBank/DDBJ whole genome shotgun (WGS) entry which is preliminary data.</text>
</comment>
<sequence>MRVQFSTRDVLIRNVGDYDVKIIVGEEGSSKEFLGHTVILRTRCEYFKIALSSTWATSEDGVKVFVKPNIHPLVFEAIIGYIYSGELDFTEQDCVSDIYDLLIACDELMLHELLIFMFCGHWTEHLIQKHSEWFTENLISILRCTWLIPTCNKIKQHCFEKICDDPWLLFASDQFYHVEEDILVTVLEREDLNLPEVYIWNNVIKWAKGQLSVGLDPDVSRWSSTDFSLLEERMRNCLPRIRMNNIDMEEYYHNVRPFKKIFSLEIQERIEEYYFTGRKLDISFHPRLPFIIDSCLINYKHAALFAHWINRKEGKLVTREKNPFNFRLLIRGSDHGFCGEVFDRIRFEYPALLVLILTESEEMIGGYQRINSNYWKMFGYDYDRDSFLFRINRADLKRSMISRVIQPNYAVYNHNGWGPCFGDGDLWLRRHFREAGECNCKKSSYEFQVTLEESFLVKEYEIFEVTTL</sequence>
<organism evidence="1 2">
    <name type="scientific">Cetraspora pellucida</name>
    <dbReference type="NCBI Taxonomy" id="1433469"/>
    <lineage>
        <taxon>Eukaryota</taxon>
        <taxon>Fungi</taxon>
        <taxon>Fungi incertae sedis</taxon>
        <taxon>Mucoromycota</taxon>
        <taxon>Glomeromycotina</taxon>
        <taxon>Glomeromycetes</taxon>
        <taxon>Diversisporales</taxon>
        <taxon>Gigasporaceae</taxon>
        <taxon>Cetraspora</taxon>
    </lineage>
</organism>
<protein>
    <submittedName>
        <fullName evidence="1">1401_t:CDS:1</fullName>
    </submittedName>
</protein>
<evidence type="ECO:0000313" key="2">
    <source>
        <dbReference type="Proteomes" id="UP000789366"/>
    </source>
</evidence>
<dbReference type="Proteomes" id="UP000789366">
    <property type="component" value="Unassembled WGS sequence"/>
</dbReference>